<evidence type="ECO:0000256" key="10">
    <source>
        <dbReference type="ARBA" id="ARBA00023136"/>
    </source>
</evidence>
<dbReference type="PANTHER" id="PTHR32523:SF8">
    <property type="entry name" value="DOLICHOL KINASE"/>
    <property type="match status" value="1"/>
</dbReference>
<comment type="catalytic activity">
    <reaction evidence="13">
        <text>phytol + CTP = phytyl phosphate + CDP + H(+)</text>
        <dbReference type="Rhea" id="RHEA:38055"/>
        <dbReference type="ChEBI" id="CHEBI:15378"/>
        <dbReference type="ChEBI" id="CHEBI:17327"/>
        <dbReference type="ChEBI" id="CHEBI:37563"/>
        <dbReference type="ChEBI" id="CHEBI:58069"/>
        <dbReference type="ChEBI" id="CHEBI:75483"/>
        <dbReference type="EC" id="2.7.1.182"/>
    </reaction>
</comment>
<comment type="similarity">
    <text evidence="2">Belongs to the polyprenol kinase family.</text>
</comment>
<evidence type="ECO:0000256" key="4">
    <source>
        <dbReference type="ARBA" id="ARBA00022640"/>
    </source>
</evidence>
<dbReference type="InterPro" id="IPR039606">
    <property type="entry name" value="Phytol/farnesol_kinase"/>
</dbReference>
<evidence type="ECO:0000256" key="12">
    <source>
        <dbReference type="ARBA" id="ARBA00039024"/>
    </source>
</evidence>
<keyword evidence="5" id="KW-0808">Transferase</keyword>
<comment type="subcellular location">
    <subcellularLocation>
        <location evidence="1">Plastid</location>
        <location evidence="1">Chloroplast membrane</location>
        <topology evidence="1">Multi-pass membrane protein</topology>
    </subcellularLocation>
</comment>
<accession>A0AAW2K9Q5</accession>
<evidence type="ECO:0000313" key="15">
    <source>
        <dbReference type="EMBL" id="KAL0303465.1"/>
    </source>
</evidence>
<evidence type="ECO:0000256" key="6">
    <source>
        <dbReference type="ARBA" id="ARBA00022692"/>
    </source>
</evidence>
<evidence type="ECO:0000256" key="8">
    <source>
        <dbReference type="ARBA" id="ARBA00022946"/>
    </source>
</evidence>
<evidence type="ECO:0000256" key="5">
    <source>
        <dbReference type="ARBA" id="ARBA00022679"/>
    </source>
</evidence>
<keyword evidence="7 15" id="KW-0418">Kinase</keyword>
<dbReference type="EMBL" id="JACGWJ010000029">
    <property type="protein sequence ID" value="KAL0303465.1"/>
    <property type="molecule type" value="Genomic_DNA"/>
</dbReference>
<protein>
    <recommendedName>
        <fullName evidence="12">phytol kinase</fullName>
        <ecNumber evidence="12">2.7.1.182</ecNumber>
    </recommendedName>
</protein>
<evidence type="ECO:0000256" key="2">
    <source>
        <dbReference type="ARBA" id="ARBA00010794"/>
    </source>
</evidence>
<reference evidence="15" key="2">
    <citation type="journal article" date="2024" name="Plant">
        <title>Genomic evolution and insights into agronomic trait innovations of Sesamum species.</title>
        <authorList>
            <person name="Miao H."/>
            <person name="Wang L."/>
            <person name="Qu L."/>
            <person name="Liu H."/>
            <person name="Sun Y."/>
            <person name="Le M."/>
            <person name="Wang Q."/>
            <person name="Wei S."/>
            <person name="Zheng Y."/>
            <person name="Lin W."/>
            <person name="Duan Y."/>
            <person name="Cao H."/>
            <person name="Xiong S."/>
            <person name="Wang X."/>
            <person name="Wei L."/>
            <person name="Li C."/>
            <person name="Ma Q."/>
            <person name="Ju M."/>
            <person name="Zhao R."/>
            <person name="Li G."/>
            <person name="Mu C."/>
            <person name="Tian Q."/>
            <person name="Mei H."/>
            <person name="Zhang T."/>
            <person name="Gao T."/>
            <person name="Zhang H."/>
        </authorList>
    </citation>
    <scope>NUCLEOTIDE SEQUENCE</scope>
    <source>
        <strain evidence="15">G02</strain>
    </source>
</reference>
<keyword evidence="4" id="KW-0934">Plastid</keyword>
<dbReference type="AlphaFoldDB" id="A0AAW2K9Q5"/>
<evidence type="ECO:0000256" key="14">
    <source>
        <dbReference type="SAM" id="Phobius"/>
    </source>
</evidence>
<dbReference type="GO" id="GO:0031969">
    <property type="term" value="C:chloroplast membrane"/>
    <property type="evidence" value="ECO:0007669"/>
    <property type="project" value="UniProtKB-SubCell"/>
</dbReference>
<dbReference type="GO" id="GO:0010189">
    <property type="term" value="P:vitamin E biosynthetic process"/>
    <property type="evidence" value="ECO:0007669"/>
    <property type="project" value="TreeGrafter"/>
</dbReference>
<dbReference type="EC" id="2.7.1.182" evidence="12"/>
<keyword evidence="3" id="KW-0150">Chloroplast</keyword>
<evidence type="ECO:0000256" key="11">
    <source>
        <dbReference type="ARBA" id="ARBA00024015"/>
    </source>
</evidence>
<name>A0AAW2K9Q5_SESRA</name>
<evidence type="ECO:0000256" key="3">
    <source>
        <dbReference type="ARBA" id="ARBA00022528"/>
    </source>
</evidence>
<keyword evidence="10 14" id="KW-0472">Membrane</keyword>
<evidence type="ECO:0000256" key="13">
    <source>
        <dbReference type="ARBA" id="ARBA00048889"/>
    </source>
</evidence>
<dbReference type="GO" id="GO:0010276">
    <property type="term" value="F:phytol kinase activity"/>
    <property type="evidence" value="ECO:0007669"/>
    <property type="project" value="UniProtKB-EC"/>
</dbReference>
<evidence type="ECO:0000256" key="7">
    <source>
        <dbReference type="ARBA" id="ARBA00022777"/>
    </source>
</evidence>
<evidence type="ECO:0000256" key="9">
    <source>
        <dbReference type="ARBA" id="ARBA00022989"/>
    </source>
</evidence>
<proteinExistence type="inferred from homology"/>
<comment type="pathway">
    <text evidence="11">Cofactor biosynthesis; tocopherol biosynthesis.</text>
</comment>
<gene>
    <name evidence="15" type="ORF">Sradi_6214600</name>
</gene>
<feature type="transmembrane region" description="Helical" evidence="14">
    <location>
        <begin position="258"/>
        <end position="281"/>
    </location>
</feature>
<comment type="caution">
    <text evidence="15">The sequence shown here is derived from an EMBL/GenBank/DDBJ whole genome shotgun (WGS) entry which is preliminary data.</text>
</comment>
<keyword evidence="6 14" id="KW-0812">Transmembrane</keyword>
<sequence length="331" mass="35262">MSLGVPATGATLSHAHFVGHHASALPLFPATLSKHILIRPSGLRRTRAAVLQDAAAGVGGAVLQDAAAGVGGAVLQDAAATALVVGGAYALVSTFDNLTRRNIIEQTWLSDKYQINGFAVSFDADFEPEAGSHTVRVAFFGILANLQISASTGARYFASVVPSLNCLRLVMNGLSLTTDEGLIKSVSREGKPEELLRGPLYYVLVLILCAIVFWRESPVGMISLAMMCGGDGIADIMGRRFGSVKIPYNPQKSWAGSISMFLFGFLVSIGMLYYFAVLGYIQLEWMQTLERVALVSFVATLVESLPTTGIVDDNISVPLASMVTSLFVFGY</sequence>
<dbReference type="PANTHER" id="PTHR32523">
    <property type="entry name" value="PHYTOL KINASE 1, CHLOROPLASTIC"/>
    <property type="match status" value="1"/>
</dbReference>
<reference evidence="15" key="1">
    <citation type="submission" date="2020-06" db="EMBL/GenBank/DDBJ databases">
        <authorList>
            <person name="Li T."/>
            <person name="Hu X."/>
            <person name="Zhang T."/>
            <person name="Song X."/>
            <person name="Zhang H."/>
            <person name="Dai N."/>
            <person name="Sheng W."/>
            <person name="Hou X."/>
            <person name="Wei L."/>
        </authorList>
    </citation>
    <scope>NUCLEOTIDE SEQUENCE</scope>
    <source>
        <strain evidence="15">G02</strain>
        <tissue evidence="15">Leaf</tissue>
    </source>
</reference>
<evidence type="ECO:0000256" key="1">
    <source>
        <dbReference type="ARBA" id="ARBA00004508"/>
    </source>
</evidence>
<feature type="transmembrane region" description="Helical" evidence="14">
    <location>
        <begin position="195"/>
        <end position="214"/>
    </location>
</feature>
<keyword evidence="8" id="KW-0809">Transit peptide</keyword>
<keyword evidence="9 14" id="KW-1133">Transmembrane helix</keyword>
<organism evidence="15">
    <name type="scientific">Sesamum radiatum</name>
    <name type="common">Black benniseed</name>
    <dbReference type="NCBI Taxonomy" id="300843"/>
    <lineage>
        <taxon>Eukaryota</taxon>
        <taxon>Viridiplantae</taxon>
        <taxon>Streptophyta</taxon>
        <taxon>Embryophyta</taxon>
        <taxon>Tracheophyta</taxon>
        <taxon>Spermatophyta</taxon>
        <taxon>Magnoliopsida</taxon>
        <taxon>eudicotyledons</taxon>
        <taxon>Gunneridae</taxon>
        <taxon>Pentapetalae</taxon>
        <taxon>asterids</taxon>
        <taxon>lamiids</taxon>
        <taxon>Lamiales</taxon>
        <taxon>Pedaliaceae</taxon>
        <taxon>Sesamum</taxon>
    </lineage>
</organism>